<name>A0A367F0Q0_9ACTN</name>
<dbReference type="AlphaFoldDB" id="A0A367F0Q0"/>
<dbReference type="Pfam" id="PF00155">
    <property type="entry name" value="Aminotran_1_2"/>
    <property type="match status" value="1"/>
</dbReference>
<dbReference type="GO" id="GO:0030170">
    <property type="term" value="F:pyridoxal phosphate binding"/>
    <property type="evidence" value="ECO:0007669"/>
    <property type="project" value="InterPro"/>
</dbReference>
<dbReference type="OrthoDB" id="199743at2"/>
<dbReference type="InterPro" id="IPR015424">
    <property type="entry name" value="PyrdxlP-dep_Trfase"/>
</dbReference>
<comment type="caution">
    <text evidence="2">The sequence shown here is derived from an EMBL/GenBank/DDBJ whole genome shotgun (WGS) entry which is preliminary data.</text>
</comment>
<organism evidence="2 3">
    <name type="scientific">Streptomyces reniochalinae</name>
    <dbReference type="NCBI Taxonomy" id="2250578"/>
    <lineage>
        <taxon>Bacteria</taxon>
        <taxon>Bacillati</taxon>
        <taxon>Actinomycetota</taxon>
        <taxon>Actinomycetes</taxon>
        <taxon>Kitasatosporales</taxon>
        <taxon>Streptomycetaceae</taxon>
        <taxon>Streptomyces</taxon>
    </lineage>
</organism>
<dbReference type="GO" id="GO:0008483">
    <property type="term" value="F:transaminase activity"/>
    <property type="evidence" value="ECO:0007669"/>
    <property type="project" value="UniProtKB-KW"/>
</dbReference>
<evidence type="ECO:0000259" key="1">
    <source>
        <dbReference type="Pfam" id="PF00155"/>
    </source>
</evidence>
<keyword evidence="2" id="KW-0032">Aminotransferase</keyword>
<keyword evidence="2" id="KW-0808">Transferase</keyword>
<protein>
    <submittedName>
        <fullName evidence="2">Aminotransferase class I/II-fold pyridoxal phosphate-dependent enzyme</fullName>
    </submittedName>
</protein>
<evidence type="ECO:0000313" key="2">
    <source>
        <dbReference type="EMBL" id="RCG23946.1"/>
    </source>
</evidence>
<accession>A0A367F0Q0</accession>
<keyword evidence="3" id="KW-1185">Reference proteome</keyword>
<dbReference type="InterPro" id="IPR004839">
    <property type="entry name" value="Aminotransferase_I/II_large"/>
</dbReference>
<reference evidence="2 3" key="1">
    <citation type="submission" date="2018-06" db="EMBL/GenBank/DDBJ databases">
        <title>Streptomyces reniochalinae sp. nov. and Streptomyces diacarnus sp. nov. from marine sponges.</title>
        <authorList>
            <person name="Li L."/>
        </authorList>
    </citation>
    <scope>NUCLEOTIDE SEQUENCE [LARGE SCALE GENOMIC DNA]</scope>
    <source>
        <strain evidence="2 3">LHW50302</strain>
    </source>
</reference>
<dbReference type="SUPFAM" id="SSF53383">
    <property type="entry name" value="PLP-dependent transferases"/>
    <property type="match status" value="1"/>
</dbReference>
<dbReference type="PANTHER" id="PTHR46577">
    <property type="entry name" value="HTH-TYPE TRANSCRIPTIONAL REGULATORY PROTEIN GABR"/>
    <property type="match status" value="1"/>
</dbReference>
<sequence>MWTEELCYDLGRRIFRDCRLRLGTVTTDAAGMLPDALDHALTRAADADARTAFVYLTPTHHNPTGRTMPTARRRSLLEVAARHELLIVEDDAYAELPLTEGRTPPPSLAALAGYRRVIRLCSFSKTLGPGLRVGWLLTDRALAVRLASHGLFVSGGSLNHTTSLAVSTLL</sequence>
<dbReference type="InterPro" id="IPR015421">
    <property type="entry name" value="PyrdxlP-dep_Trfase_major"/>
</dbReference>
<gene>
    <name evidence="2" type="ORF">DQ392_04465</name>
</gene>
<dbReference type="PANTHER" id="PTHR46577:SF1">
    <property type="entry name" value="HTH-TYPE TRANSCRIPTIONAL REGULATORY PROTEIN GABR"/>
    <property type="match status" value="1"/>
</dbReference>
<dbReference type="Gene3D" id="3.40.640.10">
    <property type="entry name" value="Type I PLP-dependent aspartate aminotransferase-like (Major domain)"/>
    <property type="match status" value="1"/>
</dbReference>
<dbReference type="InterPro" id="IPR051446">
    <property type="entry name" value="HTH_trans_reg/aminotransferase"/>
</dbReference>
<dbReference type="EMBL" id="QOIM01000022">
    <property type="protein sequence ID" value="RCG23946.1"/>
    <property type="molecule type" value="Genomic_DNA"/>
</dbReference>
<proteinExistence type="predicted"/>
<dbReference type="Proteomes" id="UP000253507">
    <property type="component" value="Unassembled WGS sequence"/>
</dbReference>
<dbReference type="CDD" id="cd00609">
    <property type="entry name" value="AAT_like"/>
    <property type="match status" value="1"/>
</dbReference>
<evidence type="ECO:0000313" key="3">
    <source>
        <dbReference type="Proteomes" id="UP000253507"/>
    </source>
</evidence>
<feature type="domain" description="Aminotransferase class I/classII large" evidence="1">
    <location>
        <begin position="8"/>
        <end position="147"/>
    </location>
</feature>